<keyword evidence="3" id="KW-0378">Hydrolase</keyword>
<dbReference type="eggNOG" id="COG1402">
    <property type="taxonomic scope" value="Bacteria"/>
</dbReference>
<dbReference type="KEGG" id="afi:Acife_2340"/>
<evidence type="ECO:0000256" key="2">
    <source>
        <dbReference type="ARBA" id="ARBA00022723"/>
    </source>
</evidence>
<evidence type="ECO:0000256" key="4">
    <source>
        <dbReference type="ARBA" id="ARBA00022833"/>
    </source>
</evidence>
<organism evidence="6 7">
    <name type="scientific">Acidithiobacillus ferrivorans SS3</name>
    <dbReference type="NCBI Taxonomy" id="743299"/>
    <lineage>
        <taxon>Bacteria</taxon>
        <taxon>Pseudomonadati</taxon>
        <taxon>Pseudomonadota</taxon>
        <taxon>Acidithiobacillia</taxon>
        <taxon>Acidithiobacillales</taxon>
        <taxon>Acidithiobacillaceae</taxon>
        <taxon>Acidithiobacillus</taxon>
    </lineage>
</organism>
<gene>
    <name evidence="6" type="ORF">Acife_2340</name>
</gene>
<dbReference type="Pfam" id="PF02633">
    <property type="entry name" value="Creatininase"/>
    <property type="match status" value="1"/>
</dbReference>
<evidence type="ECO:0000313" key="6">
    <source>
        <dbReference type="EMBL" id="AEM48444.1"/>
    </source>
</evidence>
<evidence type="ECO:0000313" key="7">
    <source>
        <dbReference type="Proteomes" id="UP000009220"/>
    </source>
</evidence>
<keyword evidence="2" id="KW-0479">Metal-binding</keyword>
<dbReference type="EMBL" id="CP002985">
    <property type="protein sequence ID" value="AEM48444.1"/>
    <property type="molecule type" value="Genomic_DNA"/>
</dbReference>
<dbReference type="GO" id="GO:0009231">
    <property type="term" value="P:riboflavin biosynthetic process"/>
    <property type="evidence" value="ECO:0007669"/>
    <property type="project" value="TreeGrafter"/>
</dbReference>
<dbReference type="HOGENOM" id="CLU_055029_2_1_6"/>
<keyword evidence="4" id="KW-0862">Zinc</keyword>
<dbReference type="PANTHER" id="PTHR35005:SF1">
    <property type="entry name" value="2-AMINO-5-FORMYLAMINO-6-RIBOSYLAMINOPYRIMIDIN-4(3H)-ONE 5'-MONOPHOSPHATE DEFORMYLASE"/>
    <property type="match status" value="1"/>
</dbReference>
<dbReference type="PANTHER" id="PTHR35005">
    <property type="entry name" value="3-DEHYDRO-SCYLLO-INOSOSE HYDROLASE"/>
    <property type="match status" value="1"/>
</dbReference>
<dbReference type="Proteomes" id="UP000009220">
    <property type="component" value="Chromosome"/>
</dbReference>
<name>G0JP29_9PROT</name>
<evidence type="ECO:0000256" key="5">
    <source>
        <dbReference type="ARBA" id="ARBA00024029"/>
    </source>
</evidence>
<comment type="similarity">
    <text evidence="5">Belongs to the creatininase superfamily.</text>
</comment>
<proteinExistence type="inferred from homology"/>
<dbReference type="InterPro" id="IPR003785">
    <property type="entry name" value="Creatininase/forma_Hydrolase"/>
</dbReference>
<accession>G0JP29</accession>
<dbReference type="GO" id="GO:0016811">
    <property type="term" value="F:hydrolase activity, acting on carbon-nitrogen (but not peptide) bonds, in linear amides"/>
    <property type="evidence" value="ECO:0007669"/>
    <property type="project" value="TreeGrafter"/>
</dbReference>
<comment type="cofactor">
    <cofactor evidence="1">
        <name>Zn(2+)</name>
        <dbReference type="ChEBI" id="CHEBI:29105"/>
    </cofactor>
</comment>
<dbReference type="SUPFAM" id="SSF102215">
    <property type="entry name" value="Creatininase"/>
    <property type="match status" value="1"/>
</dbReference>
<protein>
    <submittedName>
        <fullName evidence="6">Creatininase</fullName>
    </submittedName>
</protein>
<dbReference type="RefSeq" id="WP_014029695.1">
    <property type="nucleotide sequence ID" value="NC_015942.1"/>
</dbReference>
<dbReference type="Gene3D" id="3.40.50.10310">
    <property type="entry name" value="Creatininase"/>
    <property type="match status" value="1"/>
</dbReference>
<sequence>MLWQNLNYKGIADILVKTNGTAMLPIGATEQHGPHLGCGVDSVIVYKLCVSVSDITGVPVLPLLPYGCSLGHSKKWPSTIAINPVILIELITQIGRWAYLSGVRRLFMINGHVTNNAPLRCALEILRSEFEDYMIGLIDTSRISPRIHDMHTKDGEDWHANDAETSLMLDIADEMVDHSLMESSDDEDRTTDKVFAHPVNKTSKNGVTGNPSAATRKKGEELFKWMVSDLEKIIRKGMTETAPLQE</sequence>
<reference evidence="6 7" key="1">
    <citation type="journal article" date="2011" name="J. Bacteriol.">
        <title>Draft genome of the psychrotolerant acidophile Acidithiobacillus ferrivorans SS3.</title>
        <authorList>
            <person name="Liljeqvist M."/>
            <person name="Valdes J."/>
            <person name="Holmes D.S."/>
            <person name="Dopson M."/>
        </authorList>
    </citation>
    <scope>NUCLEOTIDE SEQUENCE [LARGE SCALE GENOMIC DNA]</scope>
    <source>
        <strain evidence="6 7">SS3</strain>
    </source>
</reference>
<dbReference type="AlphaFoldDB" id="G0JP29"/>
<evidence type="ECO:0000256" key="1">
    <source>
        <dbReference type="ARBA" id="ARBA00001947"/>
    </source>
</evidence>
<dbReference type="GO" id="GO:0046872">
    <property type="term" value="F:metal ion binding"/>
    <property type="evidence" value="ECO:0007669"/>
    <property type="project" value="UniProtKB-KW"/>
</dbReference>
<dbReference type="InterPro" id="IPR024087">
    <property type="entry name" value="Creatininase-like_sf"/>
</dbReference>
<dbReference type="STRING" id="743299.Acife_2340"/>
<evidence type="ECO:0000256" key="3">
    <source>
        <dbReference type="ARBA" id="ARBA00022801"/>
    </source>
</evidence>